<dbReference type="EMBL" id="BJVS01000002">
    <property type="protein sequence ID" value="GEL52766.1"/>
    <property type="molecule type" value="Genomic_DNA"/>
</dbReference>
<name>A0AAN4U1R2_9PROT</name>
<protein>
    <submittedName>
        <fullName evidence="1">Uncharacterized protein</fullName>
    </submittedName>
</protein>
<gene>
    <name evidence="1" type="ORF">ABO01nite_07730</name>
</gene>
<evidence type="ECO:0000313" key="1">
    <source>
        <dbReference type="EMBL" id="GEL52766.1"/>
    </source>
</evidence>
<keyword evidence="2" id="KW-1185">Reference proteome</keyword>
<sequence>MQGRIEILAADHRVQSLRIHHIDLMKRHTRWHGRQMACAEIIDNNDLVPGIQQAQHGMAAYKPSPAGYEVTHLSLLHSALARLACIRRV</sequence>
<evidence type="ECO:0000313" key="2">
    <source>
        <dbReference type="Proteomes" id="UP000321287"/>
    </source>
</evidence>
<dbReference type="AlphaFoldDB" id="A0AAN4U1R2"/>
<comment type="caution">
    <text evidence="1">The sequence shown here is derived from an EMBL/GenBank/DDBJ whole genome shotgun (WGS) entry which is preliminary data.</text>
</comment>
<reference evidence="1 2" key="1">
    <citation type="submission" date="2019-07" db="EMBL/GenBank/DDBJ databases">
        <title>Whole genome shotgun sequence of Asaia bogorensis NBRC 16594.</title>
        <authorList>
            <person name="Hosoyama A."/>
            <person name="Uohara A."/>
            <person name="Ohji S."/>
            <person name="Ichikawa N."/>
        </authorList>
    </citation>
    <scope>NUCLEOTIDE SEQUENCE [LARGE SCALE GENOMIC DNA]</scope>
    <source>
        <strain evidence="1 2">NBRC 16594</strain>
    </source>
</reference>
<organism evidence="1 2">
    <name type="scientific">Asaia bogorensis NBRC 16594</name>
    <dbReference type="NCBI Taxonomy" id="1231624"/>
    <lineage>
        <taxon>Bacteria</taxon>
        <taxon>Pseudomonadati</taxon>
        <taxon>Pseudomonadota</taxon>
        <taxon>Alphaproteobacteria</taxon>
        <taxon>Acetobacterales</taxon>
        <taxon>Acetobacteraceae</taxon>
        <taxon>Asaia</taxon>
    </lineage>
</organism>
<proteinExistence type="predicted"/>
<dbReference type="Proteomes" id="UP000321287">
    <property type="component" value="Unassembled WGS sequence"/>
</dbReference>
<accession>A0AAN4U1R2</accession>